<evidence type="ECO:0000313" key="3">
    <source>
        <dbReference type="Proteomes" id="UP000243524"/>
    </source>
</evidence>
<sequence>MGRDEHKNGKRNDPLRQTPKNQVSDGVDVEFSDELANLDDQEAQERSRAAEERARKRQN</sequence>
<feature type="compositionally biased region" description="Acidic residues" evidence="1">
    <location>
        <begin position="27"/>
        <end position="42"/>
    </location>
</feature>
<evidence type="ECO:0000313" key="2">
    <source>
        <dbReference type="EMBL" id="PKR78766.1"/>
    </source>
</evidence>
<reference evidence="2 3" key="1">
    <citation type="submission" date="2017-06" db="EMBL/GenBank/DDBJ databases">
        <title>the draft geome sequence of Illustriluteabacillus marina B3227.</title>
        <authorList>
            <person name="He R.-H."/>
            <person name="Du Z.-J."/>
        </authorList>
    </citation>
    <scope>NUCLEOTIDE SEQUENCE [LARGE SCALE GENOMIC DNA]</scope>
    <source>
        <strain evidence="2 3">B3227</strain>
    </source>
</reference>
<name>A0A2I0QWP6_9BACI</name>
<keyword evidence="3" id="KW-1185">Reference proteome</keyword>
<feature type="compositionally biased region" description="Basic and acidic residues" evidence="1">
    <location>
        <begin position="43"/>
        <end position="59"/>
    </location>
</feature>
<evidence type="ECO:0000256" key="1">
    <source>
        <dbReference type="SAM" id="MobiDB-lite"/>
    </source>
</evidence>
<protein>
    <submittedName>
        <fullName evidence="2">YfhD family protein</fullName>
    </submittedName>
</protein>
<dbReference type="Pfam" id="PF14151">
    <property type="entry name" value="YfhD"/>
    <property type="match status" value="1"/>
</dbReference>
<feature type="region of interest" description="Disordered" evidence="1">
    <location>
        <begin position="1"/>
        <end position="59"/>
    </location>
</feature>
<accession>A0A2I0QWP6</accession>
<dbReference type="InterPro" id="IPR025435">
    <property type="entry name" value="YfhD-like"/>
</dbReference>
<feature type="compositionally biased region" description="Basic and acidic residues" evidence="1">
    <location>
        <begin position="1"/>
        <end position="14"/>
    </location>
</feature>
<comment type="caution">
    <text evidence="2">The sequence shown here is derived from an EMBL/GenBank/DDBJ whole genome shotgun (WGS) entry which is preliminary data.</text>
</comment>
<proteinExistence type="predicted"/>
<dbReference type="EMBL" id="PJNH01000001">
    <property type="protein sequence ID" value="PKR78766.1"/>
    <property type="molecule type" value="Genomic_DNA"/>
</dbReference>
<gene>
    <name evidence="2" type="ORF">CEY16_03140</name>
</gene>
<organism evidence="2 3">
    <name type="scientific">Halalkalibacillus sediminis</name>
    <dbReference type="NCBI Taxonomy" id="2018042"/>
    <lineage>
        <taxon>Bacteria</taxon>
        <taxon>Bacillati</taxon>
        <taxon>Bacillota</taxon>
        <taxon>Bacilli</taxon>
        <taxon>Bacillales</taxon>
        <taxon>Bacillaceae</taxon>
        <taxon>Halalkalibacillus</taxon>
    </lineage>
</organism>
<dbReference type="RefSeq" id="WP_101330509.1">
    <property type="nucleotide sequence ID" value="NZ_PJNH01000001.1"/>
</dbReference>
<dbReference type="AlphaFoldDB" id="A0A2I0QWP6"/>
<dbReference type="Proteomes" id="UP000243524">
    <property type="component" value="Unassembled WGS sequence"/>
</dbReference>
<dbReference type="OrthoDB" id="2973490at2"/>